<dbReference type="OrthoDB" id="9777257at2"/>
<dbReference type="SUPFAM" id="SSF53335">
    <property type="entry name" value="S-adenosyl-L-methionine-dependent methyltransferases"/>
    <property type="match status" value="1"/>
</dbReference>
<organism evidence="2 3">
    <name type="scientific">Fusobacterium necrogenes</name>
    <dbReference type="NCBI Taxonomy" id="858"/>
    <lineage>
        <taxon>Bacteria</taxon>
        <taxon>Fusobacteriati</taxon>
        <taxon>Fusobacteriota</taxon>
        <taxon>Fusobacteriia</taxon>
        <taxon>Fusobacteriales</taxon>
        <taxon>Fusobacteriaceae</taxon>
        <taxon>Fusobacterium</taxon>
    </lineage>
</organism>
<dbReference type="RefSeq" id="WP_115269094.1">
    <property type="nucleotide sequence ID" value="NZ_UGGU01000003.1"/>
</dbReference>
<dbReference type="InterPro" id="IPR050210">
    <property type="entry name" value="tRNA_Adenine-N(6)_MTase"/>
</dbReference>
<reference evidence="2 3" key="1">
    <citation type="submission" date="2018-06" db="EMBL/GenBank/DDBJ databases">
        <authorList>
            <consortium name="Pathogen Informatics"/>
            <person name="Doyle S."/>
        </authorList>
    </citation>
    <scope>NUCLEOTIDE SEQUENCE [LARGE SCALE GENOMIC DNA]</scope>
    <source>
        <strain evidence="2 3">NCTC10723</strain>
    </source>
</reference>
<dbReference type="Pfam" id="PF05175">
    <property type="entry name" value="MTS"/>
    <property type="match status" value="1"/>
</dbReference>
<dbReference type="AlphaFoldDB" id="A0A377GVS4"/>
<keyword evidence="3" id="KW-1185">Reference proteome</keyword>
<gene>
    <name evidence="2" type="primary">prmC_2</name>
    <name evidence="2" type="ORF">NCTC10723_00537</name>
</gene>
<sequence>MLYKNEDMTILRDNFKLIQKTNGFRFSVDAVILSDFFNPHKNGKVLDIGTGNGIIPILLYAKNKSRNIVGIDIQKENSSLAIRNIELNKLENYIEIVNCDIKEYPLGNSFDYIVSNPPYMKVDGKKQNDLSSKAIARHEIKLNLYDLVKNTKRLLKPTGSFSLVHRSYRFIEISKLLEESGFSIKRVRFVYFSKDKNSNLVLIEAWKGKKCQLEIEPPLFLEESGY</sequence>
<evidence type="ECO:0000259" key="1">
    <source>
        <dbReference type="Pfam" id="PF05175"/>
    </source>
</evidence>
<dbReference type="InterPro" id="IPR007848">
    <property type="entry name" value="Small_mtfrase_dom"/>
</dbReference>
<dbReference type="PROSITE" id="PS00092">
    <property type="entry name" value="N6_MTASE"/>
    <property type="match status" value="1"/>
</dbReference>
<feature type="domain" description="Methyltransferase small" evidence="1">
    <location>
        <begin position="33"/>
        <end position="179"/>
    </location>
</feature>
<dbReference type="EMBL" id="UGGU01000003">
    <property type="protein sequence ID" value="STO31097.1"/>
    <property type="molecule type" value="Genomic_DNA"/>
</dbReference>
<accession>A0A377GVS4</accession>
<keyword evidence="2" id="KW-0489">Methyltransferase</keyword>
<dbReference type="CDD" id="cd02440">
    <property type="entry name" value="AdoMet_MTases"/>
    <property type="match status" value="1"/>
</dbReference>
<evidence type="ECO:0000313" key="2">
    <source>
        <dbReference type="EMBL" id="STO31097.1"/>
    </source>
</evidence>
<name>A0A377GVS4_9FUSO</name>
<keyword evidence="2" id="KW-0808">Transferase</keyword>
<dbReference type="Gene3D" id="3.40.50.150">
    <property type="entry name" value="Vaccinia Virus protein VP39"/>
    <property type="match status" value="1"/>
</dbReference>
<dbReference type="InterPro" id="IPR002052">
    <property type="entry name" value="DNA_methylase_N6_adenine_CS"/>
</dbReference>
<dbReference type="EC" id="2.1.1.-" evidence="2"/>
<dbReference type="PANTHER" id="PTHR47739">
    <property type="entry name" value="TRNA1(VAL) (ADENINE(37)-N6)-METHYLTRANSFERASE"/>
    <property type="match status" value="1"/>
</dbReference>
<proteinExistence type="predicted"/>
<dbReference type="GO" id="GO:0008170">
    <property type="term" value="F:N-methyltransferase activity"/>
    <property type="evidence" value="ECO:0007669"/>
    <property type="project" value="UniProtKB-ARBA"/>
</dbReference>
<evidence type="ECO:0000313" key="3">
    <source>
        <dbReference type="Proteomes" id="UP000255328"/>
    </source>
</evidence>
<dbReference type="PANTHER" id="PTHR47739:SF1">
    <property type="entry name" value="TRNA1(VAL) (ADENINE(37)-N6)-METHYLTRANSFERASE"/>
    <property type="match status" value="1"/>
</dbReference>
<dbReference type="GO" id="GO:0003676">
    <property type="term" value="F:nucleic acid binding"/>
    <property type="evidence" value="ECO:0007669"/>
    <property type="project" value="InterPro"/>
</dbReference>
<dbReference type="GO" id="GO:0008757">
    <property type="term" value="F:S-adenosylmethionine-dependent methyltransferase activity"/>
    <property type="evidence" value="ECO:0007669"/>
    <property type="project" value="UniProtKB-ARBA"/>
</dbReference>
<protein>
    <submittedName>
        <fullName evidence="2">Release factor glutamine methyltransferase</fullName>
        <ecNumber evidence="2">2.1.1.-</ecNumber>
    </submittedName>
</protein>
<dbReference type="InterPro" id="IPR029063">
    <property type="entry name" value="SAM-dependent_MTases_sf"/>
</dbReference>
<dbReference type="GO" id="GO:0032259">
    <property type="term" value="P:methylation"/>
    <property type="evidence" value="ECO:0007669"/>
    <property type="project" value="UniProtKB-KW"/>
</dbReference>
<dbReference type="Proteomes" id="UP000255328">
    <property type="component" value="Unassembled WGS sequence"/>
</dbReference>